<dbReference type="Proteomes" id="UP001202961">
    <property type="component" value="Unassembled WGS sequence"/>
</dbReference>
<dbReference type="EMBL" id="JAMQBK010000090">
    <property type="protein sequence ID" value="MCM2374558.1"/>
    <property type="molecule type" value="Genomic_DNA"/>
</dbReference>
<keyword evidence="3" id="KW-1185">Reference proteome</keyword>
<reference evidence="2 3" key="1">
    <citation type="journal article" date="2022" name="Syst. Appl. Microbiol.">
        <title>Rhodopirellula aestuarii sp. nov., a novel member of the genus Rhodopirellula isolated from brackish sediments collected in the Tagus River estuary, Portugal.</title>
        <authorList>
            <person name="Vitorino I.R."/>
            <person name="Klimek D."/>
            <person name="Calusinska M."/>
            <person name="Lobo-da-Cunha A."/>
            <person name="Vasconcelos V."/>
            <person name="Lage O.M."/>
        </authorList>
    </citation>
    <scope>NUCLEOTIDE SEQUENCE [LARGE SCALE GENOMIC DNA]</scope>
    <source>
        <strain evidence="2 3">ICT_H3.1</strain>
    </source>
</reference>
<sequence length="130" mass="14314">MKNTPVILAILLSGLFTANLSAEGKPGKKDFPTQAGIGTVDRYNAHGKEVYRFVPNDKALRMIKFVPGQLGYKKNKLPKEYETILATALAEKKEIHLECKYFDHGPGKTAIGKKIIVLKFADAESPVPTN</sequence>
<gene>
    <name evidence="2" type="ORF">NB063_28390</name>
</gene>
<dbReference type="RefSeq" id="WP_250932449.1">
    <property type="nucleotide sequence ID" value="NZ_JAMQBK010000090.1"/>
</dbReference>
<evidence type="ECO:0000313" key="2">
    <source>
        <dbReference type="EMBL" id="MCM2374558.1"/>
    </source>
</evidence>
<accession>A0ABT0UDV1</accession>
<keyword evidence="1" id="KW-0732">Signal</keyword>
<proteinExistence type="predicted"/>
<comment type="caution">
    <text evidence="2">The sequence shown here is derived from an EMBL/GenBank/DDBJ whole genome shotgun (WGS) entry which is preliminary data.</text>
</comment>
<protein>
    <submittedName>
        <fullName evidence="2">Uncharacterized protein</fullName>
    </submittedName>
</protein>
<evidence type="ECO:0000313" key="3">
    <source>
        <dbReference type="Proteomes" id="UP001202961"/>
    </source>
</evidence>
<organism evidence="2 3">
    <name type="scientific">Aporhodopirellula aestuarii</name>
    <dbReference type="NCBI Taxonomy" id="2950107"/>
    <lineage>
        <taxon>Bacteria</taxon>
        <taxon>Pseudomonadati</taxon>
        <taxon>Planctomycetota</taxon>
        <taxon>Planctomycetia</taxon>
        <taxon>Pirellulales</taxon>
        <taxon>Pirellulaceae</taxon>
        <taxon>Aporhodopirellula</taxon>
    </lineage>
</organism>
<evidence type="ECO:0000256" key="1">
    <source>
        <dbReference type="SAM" id="SignalP"/>
    </source>
</evidence>
<name>A0ABT0UDV1_9BACT</name>
<feature type="chain" id="PRO_5045641516" evidence="1">
    <location>
        <begin position="23"/>
        <end position="130"/>
    </location>
</feature>
<feature type="signal peptide" evidence="1">
    <location>
        <begin position="1"/>
        <end position="22"/>
    </location>
</feature>